<proteinExistence type="predicted"/>
<protein>
    <submittedName>
        <fullName evidence="1">Uncharacterized protein</fullName>
    </submittedName>
</protein>
<name>A0ABS4J3E8_9BACL</name>
<dbReference type="Proteomes" id="UP001519287">
    <property type="component" value="Unassembled WGS sequence"/>
</dbReference>
<dbReference type="EMBL" id="JAGGLB010000025">
    <property type="protein sequence ID" value="MBP1994372.1"/>
    <property type="molecule type" value="Genomic_DNA"/>
</dbReference>
<sequence>MILRGLVDFNISSNVPQNTINLNVECGGGLPTNLFNIPNGSVVTLQRGCVKRKVKVLQGDASECDFNFADMNPITARPFQIKSEQRFLLTFNEKTKVLRMFRAPVTKIVERFILDQNETNNNLITFTDGTFDRLGILDKRTIINVRRGKVCRTFRIATIGDIPDGSFRLTAVNARKYGLNSGKSYQLAYNQITNNLTILMKVPNS</sequence>
<evidence type="ECO:0000313" key="1">
    <source>
        <dbReference type="EMBL" id="MBP1994372.1"/>
    </source>
</evidence>
<gene>
    <name evidence="1" type="ORF">J2Z66_006008</name>
</gene>
<reference evidence="1 2" key="1">
    <citation type="submission" date="2021-03" db="EMBL/GenBank/DDBJ databases">
        <title>Genomic Encyclopedia of Type Strains, Phase IV (KMG-IV): sequencing the most valuable type-strain genomes for metagenomic binning, comparative biology and taxonomic classification.</title>
        <authorList>
            <person name="Goeker M."/>
        </authorList>
    </citation>
    <scope>NUCLEOTIDE SEQUENCE [LARGE SCALE GENOMIC DNA]</scope>
    <source>
        <strain evidence="1 2">DSM 26048</strain>
    </source>
</reference>
<keyword evidence="2" id="KW-1185">Reference proteome</keyword>
<evidence type="ECO:0000313" key="2">
    <source>
        <dbReference type="Proteomes" id="UP001519287"/>
    </source>
</evidence>
<comment type="caution">
    <text evidence="1">The sequence shown here is derived from an EMBL/GenBank/DDBJ whole genome shotgun (WGS) entry which is preliminary data.</text>
</comment>
<dbReference type="RefSeq" id="WP_209976207.1">
    <property type="nucleotide sequence ID" value="NZ_JAGGLB010000025.1"/>
</dbReference>
<accession>A0ABS4J3E8</accession>
<organism evidence="1 2">
    <name type="scientific">Paenibacillus eucommiae</name>
    <dbReference type="NCBI Taxonomy" id="1355755"/>
    <lineage>
        <taxon>Bacteria</taxon>
        <taxon>Bacillati</taxon>
        <taxon>Bacillota</taxon>
        <taxon>Bacilli</taxon>
        <taxon>Bacillales</taxon>
        <taxon>Paenibacillaceae</taxon>
        <taxon>Paenibacillus</taxon>
    </lineage>
</organism>